<dbReference type="RefSeq" id="WP_203790492.1">
    <property type="nucleotide sequence ID" value="NZ_BOMV01000109.1"/>
</dbReference>
<reference evidence="3" key="1">
    <citation type="submission" date="2021-01" db="EMBL/GenBank/DDBJ databases">
        <title>Whole genome shotgun sequence of Actinoplanes rishiriensis NBRC 108556.</title>
        <authorList>
            <person name="Komaki H."/>
            <person name="Tamura T."/>
        </authorList>
    </citation>
    <scope>NUCLEOTIDE SEQUENCE</scope>
    <source>
        <strain evidence="3">NBRC 108556</strain>
    </source>
</reference>
<evidence type="ECO:0000256" key="1">
    <source>
        <dbReference type="SAM" id="MobiDB-lite"/>
    </source>
</evidence>
<evidence type="ECO:0000313" key="3">
    <source>
        <dbReference type="EMBL" id="GIF01654.1"/>
    </source>
</evidence>
<evidence type="ECO:0000256" key="2">
    <source>
        <dbReference type="SAM" id="SignalP"/>
    </source>
</evidence>
<evidence type="ECO:0000313" key="4">
    <source>
        <dbReference type="Proteomes" id="UP000636960"/>
    </source>
</evidence>
<dbReference type="PROSITE" id="PS51257">
    <property type="entry name" value="PROKAR_LIPOPROTEIN"/>
    <property type="match status" value="1"/>
</dbReference>
<feature type="signal peptide" evidence="2">
    <location>
        <begin position="1"/>
        <end position="25"/>
    </location>
</feature>
<proteinExistence type="predicted"/>
<organism evidence="3 4">
    <name type="scientific">Paractinoplanes rishiriensis</name>
    <dbReference type="NCBI Taxonomy" id="1050105"/>
    <lineage>
        <taxon>Bacteria</taxon>
        <taxon>Bacillati</taxon>
        <taxon>Actinomycetota</taxon>
        <taxon>Actinomycetes</taxon>
        <taxon>Micromonosporales</taxon>
        <taxon>Micromonosporaceae</taxon>
        <taxon>Paractinoplanes</taxon>
    </lineage>
</organism>
<gene>
    <name evidence="3" type="ORF">Ari01nite_91180</name>
</gene>
<accession>A0A919K7T3</accession>
<keyword evidence="4" id="KW-1185">Reference proteome</keyword>
<comment type="caution">
    <text evidence="3">The sequence shown here is derived from an EMBL/GenBank/DDBJ whole genome shotgun (WGS) entry which is preliminary data.</text>
</comment>
<evidence type="ECO:0008006" key="5">
    <source>
        <dbReference type="Google" id="ProtNLM"/>
    </source>
</evidence>
<dbReference type="Proteomes" id="UP000636960">
    <property type="component" value="Unassembled WGS sequence"/>
</dbReference>
<feature type="compositionally biased region" description="Polar residues" evidence="1">
    <location>
        <begin position="32"/>
        <end position="42"/>
    </location>
</feature>
<name>A0A919K7T3_9ACTN</name>
<dbReference type="AlphaFoldDB" id="A0A919K7T3"/>
<feature type="chain" id="PRO_5037333553" description="DUF4352 domain-containing protein" evidence="2">
    <location>
        <begin position="26"/>
        <end position="303"/>
    </location>
</feature>
<protein>
    <recommendedName>
        <fullName evidence="5">DUF4352 domain-containing protein</fullName>
    </recommendedName>
</protein>
<dbReference type="EMBL" id="BOMV01000109">
    <property type="protein sequence ID" value="GIF01654.1"/>
    <property type="molecule type" value="Genomic_DNA"/>
</dbReference>
<sequence length="303" mass="31522">MQISRPGLAPAIVACALVLTGCAAAGGEQPPAGTQSAGTQSVGGVPESAAPAGLRVDRSYWYAGFKVTLGAARLVEPGPVVVIEAAFQNLGDDDAAPTEELLITSGAESYDEPSSEHAELPEVPALRSRTGAIAIEVDERFRLADAVLTVGETGSRQAVVPLSRADGLISLEPRPFTVAGKVYPDGRKDVHMTLTGGEVRSDDPANHDQAPAGQEFVRLKFTATNTGPAGMTYVFDRDLTLVLPDESRAGHAGACSRAQVHVESHATVKPDGPACFAVPAPATGAYRLIWGDQERGSLRFSIG</sequence>
<keyword evidence="2" id="KW-0732">Signal</keyword>
<feature type="region of interest" description="Disordered" evidence="1">
    <location>
        <begin position="27"/>
        <end position="46"/>
    </location>
</feature>